<protein>
    <recommendedName>
        <fullName evidence="5">Sushi domain-containing protein</fullName>
    </recommendedName>
</protein>
<feature type="region of interest" description="Disordered" evidence="1">
    <location>
        <begin position="121"/>
        <end position="153"/>
    </location>
</feature>
<organism evidence="3 4">
    <name type="scientific">Pristionchus entomophagus</name>
    <dbReference type="NCBI Taxonomy" id="358040"/>
    <lineage>
        <taxon>Eukaryota</taxon>
        <taxon>Metazoa</taxon>
        <taxon>Ecdysozoa</taxon>
        <taxon>Nematoda</taxon>
        <taxon>Chromadorea</taxon>
        <taxon>Rhabditida</taxon>
        <taxon>Rhabditina</taxon>
        <taxon>Diplogasteromorpha</taxon>
        <taxon>Diplogasteroidea</taxon>
        <taxon>Neodiplogasteridae</taxon>
        <taxon>Pristionchus</taxon>
    </lineage>
</organism>
<feature type="signal peptide" evidence="2">
    <location>
        <begin position="1"/>
        <end position="15"/>
    </location>
</feature>
<feature type="compositionally biased region" description="Polar residues" evidence="1">
    <location>
        <begin position="137"/>
        <end position="149"/>
    </location>
</feature>
<evidence type="ECO:0000256" key="1">
    <source>
        <dbReference type="SAM" id="MobiDB-lite"/>
    </source>
</evidence>
<sequence length="483" mass="53849">MRLLTLLLLPTVTFSCMRTSTPTTGNRAAVSQNARLAQRSPLPCIVSSFRLCLEGWICDSSSISIEDSHLKCVDGSAILVKEVNSQILATKTQCKDKRWLINDKPFPKEVEATCGSVVPRGKSLRNGEAAEDKHTAQESPTTETPNQSNRSRDEWIGQMREVQERMNENMRLRRRVVQNLMELRKKGVDRETIQRIQNEIAGHNTIHHELYLIMNRLRNEKRGGISTISTTGQRLPQESSSLVSSPHIPSYAELLALQGYEAMPQIYAARPPNPFDDTSIDNIPSSFLRPYTSYRRCGRITQSTSDCPDGRVCSSFSHQGEHRVTCPNGHIALELPSGHLELMVSSLVCPEDGWEWTAETKEGQRGQRLGVHVAATCIQECACTPLSASPICPPSQRCSPASFLIDMDDQCMLYECGQGANLFIRSRYGWRPASHLVCGPGGDYLVEGKETVGPNPTVTCVVDGNRHYSSHHRRRGTRGKIYN</sequence>
<name>A0AAV5U1C7_9BILA</name>
<proteinExistence type="predicted"/>
<comment type="caution">
    <text evidence="3">The sequence shown here is derived from an EMBL/GenBank/DDBJ whole genome shotgun (WGS) entry which is preliminary data.</text>
</comment>
<evidence type="ECO:0008006" key="5">
    <source>
        <dbReference type="Google" id="ProtNLM"/>
    </source>
</evidence>
<evidence type="ECO:0000313" key="3">
    <source>
        <dbReference type="EMBL" id="GMT00235.1"/>
    </source>
</evidence>
<feature type="chain" id="PRO_5043439550" description="Sushi domain-containing protein" evidence="2">
    <location>
        <begin position="16"/>
        <end position="483"/>
    </location>
</feature>
<dbReference type="PROSITE" id="PS51257">
    <property type="entry name" value="PROKAR_LIPOPROTEIN"/>
    <property type="match status" value="1"/>
</dbReference>
<accession>A0AAV5U1C7</accession>
<evidence type="ECO:0000313" key="4">
    <source>
        <dbReference type="Proteomes" id="UP001432027"/>
    </source>
</evidence>
<gene>
    <name evidence="3" type="ORF">PENTCL1PPCAC_22409</name>
</gene>
<dbReference type="EMBL" id="BTSX01000005">
    <property type="protein sequence ID" value="GMT00235.1"/>
    <property type="molecule type" value="Genomic_DNA"/>
</dbReference>
<dbReference type="Proteomes" id="UP001432027">
    <property type="component" value="Unassembled WGS sequence"/>
</dbReference>
<reference evidence="3" key="1">
    <citation type="submission" date="2023-10" db="EMBL/GenBank/DDBJ databases">
        <title>Genome assembly of Pristionchus species.</title>
        <authorList>
            <person name="Yoshida K."/>
            <person name="Sommer R.J."/>
        </authorList>
    </citation>
    <scope>NUCLEOTIDE SEQUENCE</scope>
    <source>
        <strain evidence="3">RS0144</strain>
    </source>
</reference>
<keyword evidence="4" id="KW-1185">Reference proteome</keyword>
<dbReference type="AlphaFoldDB" id="A0AAV5U1C7"/>
<evidence type="ECO:0000256" key="2">
    <source>
        <dbReference type="SAM" id="SignalP"/>
    </source>
</evidence>
<keyword evidence="2" id="KW-0732">Signal</keyword>